<keyword evidence="1" id="KW-0472">Membrane</keyword>
<feature type="transmembrane region" description="Helical" evidence="1">
    <location>
        <begin position="21"/>
        <end position="43"/>
    </location>
</feature>
<sequence length="201" mass="22893">MANINLLPWREEAREKQKRDYIGTLALVFLLSSLLVFVCLQVIEMMTDEQKARNAYLTAEIQLLDSQIAEIKKITERKKDIERRTAIILDLQQARNLPTHVLDELVRVVPSGIYLSSVEKKGTVVWIEGRSESNNNVANMMRKMKTSPWLDDPVMQSIVSENEDIRTLQRFSLKVTVVDKAARELERLAAEKAAAKKGAAK</sequence>
<gene>
    <name evidence="2" type="ORF">KJI95_12365</name>
</gene>
<dbReference type="InterPro" id="IPR052534">
    <property type="entry name" value="Extracell_DNA_Util/SecSys_Comp"/>
</dbReference>
<dbReference type="EMBL" id="JAHEPS010000004">
    <property type="protein sequence ID" value="MBT1445317.1"/>
    <property type="molecule type" value="Genomic_DNA"/>
</dbReference>
<name>A0ABS5V4C2_9GAMM</name>
<organism evidence="2 3">
    <name type="scientific">Shewanella jiangmenensis</name>
    <dbReference type="NCBI Taxonomy" id="2837387"/>
    <lineage>
        <taxon>Bacteria</taxon>
        <taxon>Pseudomonadati</taxon>
        <taxon>Pseudomonadota</taxon>
        <taxon>Gammaproteobacteria</taxon>
        <taxon>Alteromonadales</taxon>
        <taxon>Shewanellaceae</taxon>
        <taxon>Shewanella</taxon>
    </lineage>
</organism>
<protein>
    <submittedName>
        <fullName evidence="2">PilN domain-containing protein</fullName>
    </submittedName>
</protein>
<keyword evidence="3" id="KW-1185">Reference proteome</keyword>
<dbReference type="Proteomes" id="UP001195903">
    <property type="component" value="Unassembled WGS sequence"/>
</dbReference>
<evidence type="ECO:0000313" key="3">
    <source>
        <dbReference type="Proteomes" id="UP001195903"/>
    </source>
</evidence>
<evidence type="ECO:0000313" key="2">
    <source>
        <dbReference type="EMBL" id="MBT1445317.1"/>
    </source>
</evidence>
<dbReference type="RefSeq" id="WP_214507513.1">
    <property type="nucleotide sequence ID" value="NZ_JAHEPS010000004.1"/>
</dbReference>
<accession>A0ABS5V4C2</accession>
<keyword evidence="1" id="KW-0812">Transmembrane</keyword>
<dbReference type="Pfam" id="PF05137">
    <property type="entry name" value="PilN"/>
    <property type="match status" value="1"/>
</dbReference>
<dbReference type="InterPro" id="IPR007813">
    <property type="entry name" value="PilN"/>
</dbReference>
<dbReference type="PANTHER" id="PTHR40278">
    <property type="entry name" value="DNA UTILIZATION PROTEIN HOFN"/>
    <property type="match status" value="1"/>
</dbReference>
<dbReference type="PANTHER" id="PTHR40278:SF2">
    <property type="entry name" value="TYPE IV PILUS INNER MEMBRANE COMPONENT PILN"/>
    <property type="match status" value="1"/>
</dbReference>
<reference evidence="2 3" key="1">
    <citation type="submission" date="2021-05" db="EMBL/GenBank/DDBJ databases">
        <title>Shewanella sp. JM162201.</title>
        <authorList>
            <person name="Xu S."/>
            <person name="Li A."/>
        </authorList>
    </citation>
    <scope>NUCLEOTIDE SEQUENCE [LARGE SCALE GENOMIC DNA]</scope>
    <source>
        <strain evidence="2 3">JM162201</strain>
    </source>
</reference>
<keyword evidence="1" id="KW-1133">Transmembrane helix</keyword>
<evidence type="ECO:0000256" key="1">
    <source>
        <dbReference type="SAM" id="Phobius"/>
    </source>
</evidence>
<comment type="caution">
    <text evidence="2">The sequence shown here is derived from an EMBL/GenBank/DDBJ whole genome shotgun (WGS) entry which is preliminary data.</text>
</comment>
<proteinExistence type="predicted"/>